<dbReference type="EMBL" id="VFPJ01000001">
    <property type="protein sequence ID" value="TQM40760.1"/>
    <property type="molecule type" value="Genomic_DNA"/>
</dbReference>
<comment type="caution">
    <text evidence="2">The sequence shown here is derived from an EMBL/GenBank/DDBJ whole genome shotgun (WGS) entry which is preliminary data.</text>
</comment>
<evidence type="ECO:0000313" key="2">
    <source>
        <dbReference type="EMBL" id="TQM40760.1"/>
    </source>
</evidence>
<organism evidence="2 3">
    <name type="scientific">Flavobacterium branchiophilum</name>
    <dbReference type="NCBI Taxonomy" id="55197"/>
    <lineage>
        <taxon>Bacteria</taxon>
        <taxon>Pseudomonadati</taxon>
        <taxon>Bacteroidota</taxon>
        <taxon>Flavobacteriia</taxon>
        <taxon>Flavobacteriales</taxon>
        <taxon>Flavobacteriaceae</taxon>
        <taxon>Flavobacterium</taxon>
    </lineage>
</organism>
<dbReference type="OrthoDB" id="1377291at2"/>
<protein>
    <submittedName>
        <fullName evidence="2">Uncharacterized protein</fullName>
    </submittedName>
</protein>
<dbReference type="AlphaFoldDB" id="A0A543G3U6"/>
<keyword evidence="1" id="KW-0472">Membrane</keyword>
<gene>
    <name evidence="2" type="ORF">BC670_1670</name>
</gene>
<dbReference type="Proteomes" id="UP000320773">
    <property type="component" value="Unassembled WGS sequence"/>
</dbReference>
<feature type="transmembrane region" description="Helical" evidence="1">
    <location>
        <begin position="117"/>
        <end position="135"/>
    </location>
</feature>
<feature type="transmembrane region" description="Helical" evidence="1">
    <location>
        <begin position="90"/>
        <end position="110"/>
    </location>
</feature>
<reference evidence="2 3" key="1">
    <citation type="submission" date="2019-06" db="EMBL/GenBank/DDBJ databases">
        <title>Genomic Encyclopedia of Archaeal and Bacterial Type Strains, Phase II (KMG-II): from individual species to whole genera.</title>
        <authorList>
            <person name="Goeker M."/>
        </authorList>
    </citation>
    <scope>NUCLEOTIDE SEQUENCE [LARGE SCALE GENOMIC DNA]</scope>
    <source>
        <strain evidence="2 3">DSM 24789</strain>
    </source>
</reference>
<evidence type="ECO:0000256" key="1">
    <source>
        <dbReference type="SAM" id="Phobius"/>
    </source>
</evidence>
<sequence>MMNIFLKIILALLLTTHVVFSQQKGVLLSSKTDDETDFFRANKRVKITTADGKTYKGRLVIIDDSTIAIDGINIPIESISKIRSMSLTSALLSGIYLVVGTVVFVTGIAVGGYGLLLVPPGIVLAGIGVLIPAIGNNHKKYKWDYKIVPNEPLPDSI</sequence>
<name>A0A543G3U6_9FLAO</name>
<proteinExistence type="predicted"/>
<accession>A0A543G3U6</accession>
<keyword evidence="1" id="KW-1133">Transmembrane helix</keyword>
<keyword evidence="1" id="KW-0812">Transmembrane</keyword>
<evidence type="ECO:0000313" key="3">
    <source>
        <dbReference type="Proteomes" id="UP000320773"/>
    </source>
</evidence>
<dbReference type="RefSeq" id="WP_014082888.1">
    <property type="nucleotide sequence ID" value="NZ_CBCSFI010000046.1"/>
</dbReference>